<evidence type="ECO:0000313" key="5">
    <source>
        <dbReference type="EMBL" id="NER60128.1"/>
    </source>
</evidence>
<dbReference type="EMBL" id="JAAHBU010000301">
    <property type="protein sequence ID" value="NER65636.1"/>
    <property type="molecule type" value="Genomic_DNA"/>
</dbReference>
<evidence type="ECO:0000259" key="4">
    <source>
        <dbReference type="Pfam" id="PF01557"/>
    </source>
</evidence>
<comment type="caution">
    <text evidence="6">The sequence shown here is derived from an EMBL/GenBank/DDBJ whole genome shotgun (WGS) entry which is preliminary data.</text>
</comment>
<dbReference type="Proteomes" id="UP000480410">
    <property type="component" value="Unassembled WGS sequence"/>
</dbReference>
<dbReference type="PANTHER" id="PTHR30143">
    <property type="entry name" value="ACID HYDRATASE"/>
    <property type="match status" value="1"/>
</dbReference>
<organism evidence="6 8">
    <name type="scientific">Pseudomonas brassicae</name>
    <dbReference type="NCBI Taxonomy" id="2708063"/>
    <lineage>
        <taxon>Bacteria</taxon>
        <taxon>Pseudomonadati</taxon>
        <taxon>Pseudomonadota</taxon>
        <taxon>Gammaproteobacteria</taxon>
        <taxon>Pseudomonadales</taxon>
        <taxon>Pseudomonadaceae</taxon>
        <taxon>Pseudomonas</taxon>
    </lineage>
</organism>
<keyword evidence="3" id="KW-0456">Lyase</keyword>
<comment type="similarity">
    <text evidence="1">Belongs to the hydratase/decarboxylase family.</text>
</comment>
<evidence type="ECO:0000313" key="6">
    <source>
        <dbReference type="EMBL" id="NER65636.1"/>
    </source>
</evidence>
<dbReference type="GO" id="GO:0005737">
    <property type="term" value="C:cytoplasm"/>
    <property type="evidence" value="ECO:0007669"/>
    <property type="project" value="TreeGrafter"/>
</dbReference>
<dbReference type="Pfam" id="PF01557">
    <property type="entry name" value="FAA_hydrolase"/>
    <property type="match status" value="1"/>
</dbReference>
<keyword evidence="2" id="KW-0058">Aromatic hydrocarbons catabolism</keyword>
<feature type="domain" description="Fumarylacetoacetase-like C-terminal" evidence="4">
    <location>
        <begin position="106"/>
        <end position="264"/>
    </location>
</feature>
<name>A0A6B3NUJ5_9PSED</name>
<dbReference type="AlphaFoldDB" id="A0A6B3NUJ5"/>
<reference evidence="7 8" key="1">
    <citation type="submission" date="2020-02" db="EMBL/GenBank/DDBJ databases">
        <title>Broccoli isolated Pseudomonas sp.</title>
        <authorList>
            <person name="Fujikawa T."/>
            <person name="Sawada H."/>
        </authorList>
    </citation>
    <scope>NUCLEOTIDE SEQUENCE [LARGE SCALE GENOMIC DNA]</scope>
    <source>
        <strain evidence="6 8">MAFF212427</strain>
        <strain evidence="5 7">MAFF212428</strain>
    </source>
</reference>
<accession>A0A6B3NUJ5</accession>
<accession>A0A6M0CRF9</accession>
<dbReference type="Gene3D" id="3.90.850.10">
    <property type="entry name" value="Fumarylacetoacetase-like, C-terminal domain"/>
    <property type="match status" value="1"/>
</dbReference>
<dbReference type="InterPro" id="IPR050772">
    <property type="entry name" value="Hydratase-Decarb/MhpD_sf"/>
</dbReference>
<evidence type="ECO:0000256" key="2">
    <source>
        <dbReference type="ARBA" id="ARBA00022797"/>
    </source>
</evidence>
<gene>
    <name evidence="5" type="ORF">G3435_09275</name>
    <name evidence="6" type="ORF">G3436_19440</name>
</gene>
<dbReference type="GO" id="GO:0008684">
    <property type="term" value="F:2-oxopent-4-enoate hydratase activity"/>
    <property type="evidence" value="ECO:0007669"/>
    <property type="project" value="TreeGrafter"/>
</dbReference>
<dbReference type="Proteomes" id="UP000482634">
    <property type="component" value="Unassembled WGS sequence"/>
</dbReference>
<protein>
    <submittedName>
        <fullName evidence="6">2-keto-4-pentenoate hydratase</fullName>
    </submittedName>
</protein>
<evidence type="ECO:0000313" key="7">
    <source>
        <dbReference type="Proteomes" id="UP000480410"/>
    </source>
</evidence>
<evidence type="ECO:0000313" key="8">
    <source>
        <dbReference type="Proteomes" id="UP000482634"/>
    </source>
</evidence>
<dbReference type="InterPro" id="IPR011234">
    <property type="entry name" value="Fumarylacetoacetase-like_C"/>
</dbReference>
<proteinExistence type="inferred from homology"/>
<evidence type="ECO:0000256" key="1">
    <source>
        <dbReference type="ARBA" id="ARBA00010715"/>
    </source>
</evidence>
<dbReference type="PANTHER" id="PTHR30143:SF0">
    <property type="entry name" value="2-KETO-4-PENTENOATE HYDRATASE"/>
    <property type="match status" value="1"/>
</dbReference>
<evidence type="ECO:0000256" key="3">
    <source>
        <dbReference type="ARBA" id="ARBA00023239"/>
    </source>
</evidence>
<dbReference type="EMBL" id="JAAHBV010000186">
    <property type="protein sequence ID" value="NER60128.1"/>
    <property type="molecule type" value="Genomic_DNA"/>
</dbReference>
<dbReference type="InterPro" id="IPR036663">
    <property type="entry name" value="Fumarylacetoacetase_C_sf"/>
</dbReference>
<keyword evidence="8" id="KW-1185">Reference proteome</keyword>
<dbReference type="SUPFAM" id="SSF56529">
    <property type="entry name" value="FAH"/>
    <property type="match status" value="1"/>
</dbReference>
<sequence>MASATQCAGMNLMDQCNQSGSSPESVLLHAAAQLASARQTGNRLDALPCNGASLSLEQGFEIQRHVGVLAGKKVGGWKCALPKPGKWIVAPIYTDSIVRCDQYPLSVATSKVRIEPELACVLGADLPARAAPYTVEDVTRSISQVHLALEVIDCRYTDPQKVPFEQLLADGLFNHGLVLGPRAISLNSNNLPAHLDVTLSHPGVEPKNIAGTHPDQDPISPIVWLANFLSARGIDLQAGQVVITGSYAGVLEVPTHQPLDIQFGEAGSLSVFFSTLEE</sequence>